<evidence type="ECO:0000256" key="5">
    <source>
        <dbReference type="ARBA" id="ARBA00023136"/>
    </source>
</evidence>
<feature type="transmembrane region" description="Helical" evidence="6">
    <location>
        <begin position="409"/>
        <end position="428"/>
    </location>
</feature>
<evidence type="ECO:0000256" key="4">
    <source>
        <dbReference type="ARBA" id="ARBA00022989"/>
    </source>
</evidence>
<keyword evidence="5 6" id="KW-0472">Membrane</keyword>
<dbReference type="InterPro" id="IPR036259">
    <property type="entry name" value="MFS_trans_sf"/>
</dbReference>
<keyword evidence="3 6" id="KW-0812">Transmembrane</keyword>
<dbReference type="PROSITE" id="PS50850">
    <property type="entry name" value="MFS"/>
    <property type="match status" value="1"/>
</dbReference>
<dbReference type="Pfam" id="PF07690">
    <property type="entry name" value="MFS_1"/>
    <property type="match status" value="2"/>
</dbReference>
<evidence type="ECO:0000313" key="8">
    <source>
        <dbReference type="EMBL" id="CAH1176294.1"/>
    </source>
</evidence>
<dbReference type="Gene3D" id="1.20.1250.20">
    <property type="entry name" value="MFS general substrate transporter like domains"/>
    <property type="match status" value="1"/>
</dbReference>
<dbReference type="PANTHER" id="PTHR23511:SF36">
    <property type="entry name" value="EG:BACR7A4.13 PROTEIN-RELATED"/>
    <property type="match status" value="1"/>
</dbReference>
<dbReference type="SUPFAM" id="SSF103473">
    <property type="entry name" value="MFS general substrate transporter"/>
    <property type="match status" value="1"/>
</dbReference>
<evidence type="ECO:0000313" key="9">
    <source>
        <dbReference type="Proteomes" id="UP001153737"/>
    </source>
</evidence>
<dbReference type="AlphaFoldDB" id="A0A9P0GX90"/>
<dbReference type="InterPro" id="IPR011701">
    <property type="entry name" value="MFS"/>
</dbReference>
<reference evidence="8" key="1">
    <citation type="submission" date="2022-01" db="EMBL/GenBank/DDBJ databases">
        <authorList>
            <person name="King R."/>
        </authorList>
    </citation>
    <scope>NUCLEOTIDE SEQUENCE</scope>
</reference>
<dbReference type="PANTHER" id="PTHR23511">
    <property type="entry name" value="SYNAPTIC VESICLE GLYCOPROTEIN 2"/>
    <property type="match status" value="1"/>
</dbReference>
<evidence type="ECO:0000256" key="2">
    <source>
        <dbReference type="ARBA" id="ARBA00022448"/>
    </source>
</evidence>
<dbReference type="GO" id="GO:0016020">
    <property type="term" value="C:membrane"/>
    <property type="evidence" value="ECO:0007669"/>
    <property type="project" value="UniProtKB-SubCell"/>
</dbReference>
<feature type="transmembrane region" description="Helical" evidence="6">
    <location>
        <begin position="117"/>
        <end position="137"/>
    </location>
</feature>
<gene>
    <name evidence="8" type="ORF">PHAECO_LOCUS11205</name>
</gene>
<evidence type="ECO:0000259" key="7">
    <source>
        <dbReference type="PROSITE" id="PS50850"/>
    </source>
</evidence>
<feature type="transmembrane region" description="Helical" evidence="6">
    <location>
        <begin position="469"/>
        <end position="490"/>
    </location>
</feature>
<feature type="transmembrane region" description="Helical" evidence="6">
    <location>
        <begin position="380"/>
        <end position="402"/>
    </location>
</feature>
<comment type="subcellular location">
    <subcellularLocation>
        <location evidence="1">Membrane</location>
        <topology evidence="1">Multi-pass membrane protein</topology>
    </subcellularLocation>
</comment>
<keyword evidence="2" id="KW-0813">Transport</keyword>
<dbReference type="EMBL" id="OU896713">
    <property type="protein sequence ID" value="CAH1176294.1"/>
    <property type="molecule type" value="Genomic_DNA"/>
</dbReference>
<organism evidence="8 9">
    <name type="scientific">Phaedon cochleariae</name>
    <name type="common">Mustard beetle</name>
    <dbReference type="NCBI Taxonomy" id="80249"/>
    <lineage>
        <taxon>Eukaryota</taxon>
        <taxon>Metazoa</taxon>
        <taxon>Ecdysozoa</taxon>
        <taxon>Arthropoda</taxon>
        <taxon>Hexapoda</taxon>
        <taxon>Insecta</taxon>
        <taxon>Pterygota</taxon>
        <taxon>Neoptera</taxon>
        <taxon>Endopterygota</taxon>
        <taxon>Coleoptera</taxon>
        <taxon>Polyphaga</taxon>
        <taxon>Cucujiformia</taxon>
        <taxon>Chrysomeloidea</taxon>
        <taxon>Chrysomelidae</taxon>
        <taxon>Chrysomelinae</taxon>
        <taxon>Chrysomelini</taxon>
        <taxon>Phaedon</taxon>
    </lineage>
</organism>
<feature type="domain" description="Major facilitator superfamily (MFS) profile" evidence="7">
    <location>
        <begin position="35"/>
        <end position="520"/>
    </location>
</feature>
<feature type="transmembrane region" description="Helical" evidence="6">
    <location>
        <begin position="496"/>
        <end position="516"/>
    </location>
</feature>
<accession>A0A9P0GX90</accession>
<dbReference type="GO" id="GO:0022857">
    <property type="term" value="F:transmembrane transporter activity"/>
    <property type="evidence" value="ECO:0007669"/>
    <property type="project" value="InterPro"/>
</dbReference>
<sequence length="525" mass="57721">MDMDVPPMKFKVTKVEDDPKIIRQSISGDADFETAISAAGFGKFNFLLCLCLIPSAWSQLFEAQTLAFVLPIAECDLDLTLEQKGILNSACFAGMILSSFIWGYLSDILGRKRVMVYGYLMDWCCMIMASFSQSFAIMLTAKFLGGFIINGPFSAVASLLSEFHSSKYRSRVQLVRGIIVALGSVTIPLLAWAILPRNWNFSISGYVAIHSWNIYLLVCSFSSLTSGLIFIFMPESPKFLMSKGRNEEALDVFRRVYSMNYGKPKDQYPIKSLVNECCLPDSTASFRRQSVHIIRGFIGTVKPLFTRQYIFYLILTCVNGFMLLMSTNTLKLWLPQLLQAVNDYQQSYGGSSDICNMLETLVPANETKTTCEVNLNNSSVYINSTLIGFAQVAVFGLVAIFLGKISEKITFGILAVISAIASVSIYAGQNIPTLMALFAVSLSASGVCANISMTLTLELFPTSIRTSALSLNLMCARLGSVIGSSVFPWLLNSGCLPPFLFIGLLTFGAGLTLILYPNTKGKTLK</sequence>
<feature type="transmembrane region" description="Helical" evidence="6">
    <location>
        <begin position="309"/>
        <end position="327"/>
    </location>
</feature>
<keyword evidence="9" id="KW-1185">Reference proteome</keyword>
<feature type="transmembrane region" description="Helical" evidence="6">
    <location>
        <begin position="143"/>
        <end position="162"/>
    </location>
</feature>
<protein>
    <recommendedName>
        <fullName evidence="7">Major facilitator superfamily (MFS) profile domain-containing protein</fullName>
    </recommendedName>
</protein>
<feature type="transmembrane region" description="Helical" evidence="6">
    <location>
        <begin position="86"/>
        <end position="105"/>
    </location>
</feature>
<feature type="transmembrane region" description="Helical" evidence="6">
    <location>
        <begin position="214"/>
        <end position="233"/>
    </location>
</feature>
<evidence type="ECO:0000256" key="6">
    <source>
        <dbReference type="SAM" id="Phobius"/>
    </source>
</evidence>
<dbReference type="Proteomes" id="UP001153737">
    <property type="component" value="Chromosome 7"/>
</dbReference>
<evidence type="ECO:0000256" key="1">
    <source>
        <dbReference type="ARBA" id="ARBA00004141"/>
    </source>
</evidence>
<reference evidence="8" key="2">
    <citation type="submission" date="2022-10" db="EMBL/GenBank/DDBJ databases">
        <authorList>
            <consortium name="ENA_rothamsted_submissions"/>
            <consortium name="culmorum"/>
            <person name="King R."/>
        </authorList>
    </citation>
    <scope>NUCLEOTIDE SEQUENCE</scope>
</reference>
<keyword evidence="4 6" id="KW-1133">Transmembrane helix</keyword>
<feature type="transmembrane region" description="Helical" evidence="6">
    <location>
        <begin position="434"/>
        <end position="457"/>
    </location>
</feature>
<dbReference type="InterPro" id="IPR020846">
    <property type="entry name" value="MFS_dom"/>
</dbReference>
<name>A0A9P0GX90_PHACE</name>
<dbReference type="OrthoDB" id="3936150at2759"/>
<proteinExistence type="predicted"/>
<evidence type="ECO:0000256" key="3">
    <source>
        <dbReference type="ARBA" id="ARBA00022692"/>
    </source>
</evidence>
<feature type="transmembrane region" description="Helical" evidence="6">
    <location>
        <begin position="174"/>
        <end position="194"/>
    </location>
</feature>